<accession>A0ABT5JMF0</accession>
<protein>
    <submittedName>
        <fullName evidence="1">Vgr related protein</fullName>
    </submittedName>
</protein>
<dbReference type="RefSeq" id="WP_273676055.1">
    <property type="nucleotide sequence ID" value="NZ_JAQQXQ010000001.1"/>
</dbReference>
<dbReference type="EMBL" id="JAQQXQ010000001">
    <property type="protein sequence ID" value="MDC8753296.1"/>
    <property type="molecule type" value="Genomic_DNA"/>
</dbReference>
<name>A0ABT5JMF0_9SPHN</name>
<comment type="caution">
    <text evidence="1">The sequence shown here is derived from an EMBL/GenBank/DDBJ whole genome shotgun (WGS) entry which is preliminary data.</text>
</comment>
<evidence type="ECO:0000313" key="1">
    <source>
        <dbReference type="EMBL" id="MDC8753296.1"/>
    </source>
</evidence>
<dbReference type="Proteomes" id="UP001216558">
    <property type="component" value="Unassembled WGS sequence"/>
</dbReference>
<proteinExistence type="predicted"/>
<evidence type="ECO:0000313" key="2">
    <source>
        <dbReference type="Proteomes" id="UP001216558"/>
    </source>
</evidence>
<gene>
    <name evidence="1" type="ORF">OIK40_01415</name>
</gene>
<reference evidence="1 2" key="1">
    <citation type="submission" date="2022-10" db="EMBL/GenBank/DDBJ databases">
        <title>Erythrobacter sp. sf7 Genome sequencing.</title>
        <authorList>
            <person name="Park S."/>
        </authorList>
    </citation>
    <scope>NUCLEOTIDE SEQUENCE [LARGE SCALE GENOMIC DNA]</scope>
    <source>
        <strain evidence="2">sf7</strain>
    </source>
</reference>
<keyword evidence="2" id="KW-1185">Reference proteome</keyword>
<organism evidence="1 2">
    <name type="scientific">Erythrobacter fulvus</name>
    <dbReference type="NCBI Taxonomy" id="2987523"/>
    <lineage>
        <taxon>Bacteria</taxon>
        <taxon>Pseudomonadati</taxon>
        <taxon>Pseudomonadota</taxon>
        <taxon>Alphaproteobacteria</taxon>
        <taxon>Sphingomonadales</taxon>
        <taxon>Erythrobacteraceae</taxon>
        <taxon>Erythrobacter/Porphyrobacter group</taxon>
        <taxon>Erythrobacter</taxon>
    </lineage>
</organism>
<sequence>MFCDAIDYARVTIRRRRFFPLHPRRVTMAPMGHLHFHPQAQHYCDDFAVAPLHHQAHFIHEMTHVWQAQTRGRWYLILRRHPWCRYDYAIKPGWILEQYGIEQQAEIVRHAFLLRQEVKVAGSPPLEAYETILPFSSA</sequence>